<proteinExistence type="predicted"/>
<comment type="caution">
    <text evidence="2">The sequence shown here is derived from an EMBL/GenBank/DDBJ whole genome shotgun (WGS) entry which is preliminary data.</text>
</comment>
<evidence type="ECO:0000313" key="3">
    <source>
        <dbReference type="Proteomes" id="UP001362999"/>
    </source>
</evidence>
<dbReference type="AlphaFoldDB" id="A0AAW0D9W5"/>
<dbReference type="EMBL" id="JAWWNJ010000009">
    <property type="protein sequence ID" value="KAK7048161.1"/>
    <property type="molecule type" value="Genomic_DNA"/>
</dbReference>
<dbReference type="Proteomes" id="UP001362999">
    <property type="component" value="Unassembled WGS sequence"/>
</dbReference>
<feature type="compositionally biased region" description="Basic residues" evidence="1">
    <location>
        <begin position="1"/>
        <end position="10"/>
    </location>
</feature>
<evidence type="ECO:0000256" key="1">
    <source>
        <dbReference type="SAM" id="MobiDB-lite"/>
    </source>
</evidence>
<protein>
    <submittedName>
        <fullName evidence="2">Uncharacterized protein</fullName>
    </submittedName>
</protein>
<evidence type="ECO:0000313" key="2">
    <source>
        <dbReference type="EMBL" id="KAK7048161.1"/>
    </source>
</evidence>
<gene>
    <name evidence="2" type="ORF">R3P38DRAFT_2764191</name>
</gene>
<organism evidence="2 3">
    <name type="scientific">Favolaschia claudopus</name>
    <dbReference type="NCBI Taxonomy" id="2862362"/>
    <lineage>
        <taxon>Eukaryota</taxon>
        <taxon>Fungi</taxon>
        <taxon>Dikarya</taxon>
        <taxon>Basidiomycota</taxon>
        <taxon>Agaricomycotina</taxon>
        <taxon>Agaricomycetes</taxon>
        <taxon>Agaricomycetidae</taxon>
        <taxon>Agaricales</taxon>
        <taxon>Marasmiineae</taxon>
        <taxon>Mycenaceae</taxon>
        <taxon>Favolaschia</taxon>
    </lineage>
</organism>
<feature type="compositionally biased region" description="Low complexity" evidence="1">
    <location>
        <begin position="11"/>
        <end position="24"/>
    </location>
</feature>
<reference evidence="2 3" key="1">
    <citation type="journal article" date="2024" name="J Genomics">
        <title>Draft genome sequencing and assembly of Favolaschia claudopus CIRM-BRFM 2984 isolated from oak limbs.</title>
        <authorList>
            <person name="Navarro D."/>
            <person name="Drula E."/>
            <person name="Chaduli D."/>
            <person name="Cazenave R."/>
            <person name="Ahrendt S."/>
            <person name="Wang J."/>
            <person name="Lipzen A."/>
            <person name="Daum C."/>
            <person name="Barry K."/>
            <person name="Grigoriev I.V."/>
            <person name="Favel A."/>
            <person name="Rosso M.N."/>
            <person name="Martin F."/>
        </authorList>
    </citation>
    <scope>NUCLEOTIDE SEQUENCE [LARGE SCALE GENOMIC DNA]</scope>
    <source>
        <strain evidence="2 3">CIRM-BRFM 2984</strain>
    </source>
</reference>
<accession>A0AAW0D9W5</accession>
<sequence>MAKISRRARAKASAGVEAAASSPSTYKLQRGPPVPNARRKPTLKTPRRDVLLGNGRTLVQPHVLPKKKLPRINFSASSETERNATDNFDPSASSAEDPIIRDRSTGASRHRREGAAPSISRPSASHERRIFLGCLRQT</sequence>
<keyword evidence="3" id="KW-1185">Reference proteome</keyword>
<feature type="compositionally biased region" description="Polar residues" evidence="1">
    <location>
        <begin position="85"/>
        <end position="94"/>
    </location>
</feature>
<name>A0AAW0D9W5_9AGAR</name>
<feature type="region of interest" description="Disordered" evidence="1">
    <location>
        <begin position="1"/>
        <end position="127"/>
    </location>
</feature>